<keyword evidence="1" id="KW-1133">Transmembrane helix</keyword>
<keyword evidence="1" id="KW-0812">Transmembrane</keyword>
<evidence type="ECO:0000313" key="3">
    <source>
        <dbReference type="Proteomes" id="UP000238954"/>
    </source>
</evidence>
<keyword evidence="1" id="KW-0472">Membrane</keyword>
<comment type="caution">
    <text evidence="2">The sequence shown here is derived from an EMBL/GenBank/DDBJ whole genome shotgun (WGS) entry which is preliminary data.</text>
</comment>
<dbReference type="AlphaFoldDB" id="A0A2S8B3U8"/>
<proteinExistence type="predicted"/>
<keyword evidence="3" id="KW-1185">Reference proteome</keyword>
<organism evidence="2 3">
    <name type="scientific">Sphingopyxis lindanitolerans</name>
    <dbReference type="NCBI Taxonomy" id="2054227"/>
    <lineage>
        <taxon>Bacteria</taxon>
        <taxon>Pseudomonadati</taxon>
        <taxon>Pseudomonadota</taxon>
        <taxon>Alphaproteobacteria</taxon>
        <taxon>Sphingomonadales</taxon>
        <taxon>Sphingomonadaceae</taxon>
        <taxon>Sphingopyxis</taxon>
    </lineage>
</organism>
<dbReference type="OrthoDB" id="8777999at2"/>
<feature type="transmembrane region" description="Helical" evidence="1">
    <location>
        <begin position="125"/>
        <end position="144"/>
    </location>
</feature>
<dbReference type="EMBL" id="PHFW01000003">
    <property type="protein sequence ID" value="PQM27081.1"/>
    <property type="molecule type" value="Genomic_DNA"/>
</dbReference>
<feature type="transmembrane region" description="Helical" evidence="1">
    <location>
        <begin position="46"/>
        <end position="64"/>
    </location>
</feature>
<feature type="transmembrane region" description="Helical" evidence="1">
    <location>
        <begin position="70"/>
        <end position="89"/>
    </location>
</feature>
<feature type="transmembrane region" description="Helical" evidence="1">
    <location>
        <begin position="150"/>
        <end position="170"/>
    </location>
</feature>
<gene>
    <name evidence="2" type="ORF">CVO77_19205</name>
</gene>
<name>A0A2S8B3U8_9SPHN</name>
<dbReference type="RefSeq" id="WP_106000450.1">
    <property type="nucleotide sequence ID" value="NZ_CM009578.1"/>
</dbReference>
<accession>A0A2S8B3U8</accession>
<evidence type="ECO:0000313" key="2">
    <source>
        <dbReference type="EMBL" id="PQM27081.1"/>
    </source>
</evidence>
<evidence type="ECO:0000256" key="1">
    <source>
        <dbReference type="SAM" id="Phobius"/>
    </source>
</evidence>
<protein>
    <recommendedName>
        <fullName evidence="4">Transmembrane protein</fullName>
    </recommendedName>
</protein>
<dbReference type="Proteomes" id="UP000238954">
    <property type="component" value="Chromosome"/>
</dbReference>
<evidence type="ECO:0008006" key="4">
    <source>
        <dbReference type="Google" id="ProtNLM"/>
    </source>
</evidence>
<sequence length="196" mass="21470">MTDFPDDKGLHGLWRGDGATLAPLPLDEVKRRAARLGNAVRRRNRVEYIAAGVVLLAFAFYAIVLPGALLKIGSLLTIAGVLVVVWQLARRTSRSNPGVEASDVRAFYRARLVREEHMLARVGRWYLAPMLPGLLVFMAGQAVAAGKATLPGVLSFAALPLLLFFGVWLLNQRAAVKLRAQIDRIDRAADYQGDPE</sequence>
<reference evidence="3" key="1">
    <citation type="submission" date="2017-11" db="EMBL/GenBank/DDBJ databases">
        <title>The complete genome sequence of Sphingopyxis pomeranensis sp. nov. strain WS5A3p.</title>
        <authorList>
            <person name="Kaminski M.A."/>
        </authorList>
    </citation>
    <scope>NUCLEOTIDE SEQUENCE [LARGE SCALE GENOMIC DNA]</scope>
    <source>
        <strain evidence="3">WS5A3p</strain>
    </source>
</reference>